<keyword evidence="3" id="KW-0963">Cytoplasm</keyword>
<keyword evidence="6" id="KW-0342">GTP-binding</keyword>
<dbReference type="EMBL" id="CP045875">
    <property type="protein sequence ID" value="QGG47011.1"/>
    <property type="molecule type" value="Genomic_DNA"/>
</dbReference>
<keyword evidence="10" id="KW-0251">Elongation factor</keyword>
<evidence type="ECO:0000313" key="11">
    <source>
        <dbReference type="Proteomes" id="UP000366051"/>
    </source>
</evidence>
<keyword evidence="5" id="KW-0648">Protein biosynthesis</keyword>
<dbReference type="GO" id="GO:0005737">
    <property type="term" value="C:cytoplasm"/>
    <property type="evidence" value="ECO:0007669"/>
    <property type="project" value="UniProtKB-SubCell"/>
</dbReference>
<dbReference type="GO" id="GO:0003723">
    <property type="term" value="F:RNA binding"/>
    <property type="evidence" value="ECO:0007669"/>
    <property type="project" value="InterPro"/>
</dbReference>
<protein>
    <recommendedName>
        <fullName evidence="2">Selenocysteine-specific elongation factor</fullName>
    </recommendedName>
    <alternativeName>
        <fullName evidence="8">SelB translation factor</fullName>
    </alternativeName>
</protein>
<dbReference type="InterPro" id="IPR027417">
    <property type="entry name" value="P-loop_NTPase"/>
</dbReference>
<organism evidence="10 11">
    <name type="scientific">Heliorestis convoluta</name>
    <dbReference type="NCBI Taxonomy" id="356322"/>
    <lineage>
        <taxon>Bacteria</taxon>
        <taxon>Bacillati</taxon>
        <taxon>Bacillota</taxon>
        <taxon>Clostridia</taxon>
        <taxon>Eubacteriales</taxon>
        <taxon>Heliobacteriaceae</taxon>
        <taxon>Heliorestis</taxon>
    </lineage>
</organism>
<dbReference type="InterPro" id="IPR015191">
    <property type="entry name" value="SelB_WHD4"/>
</dbReference>
<dbReference type="InterPro" id="IPR036388">
    <property type="entry name" value="WH-like_DNA-bd_sf"/>
</dbReference>
<dbReference type="SUPFAM" id="SSF52540">
    <property type="entry name" value="P-loop containing nucleoside triphosphate hydrolases"/>
    <property type="match status" value="1"/>
</dbReference>
<dbReference type="PRINTS" id="PR00315">
    <property type="entry name" value="ELONGATNFCT"/>
</dbReference>
<evidence type="ECO:0000256" key="3">
    <source>
        <dbReference type="ARBA" id="ARBA00022490"/>
    </source>
</evidence>
<dbReference type="CDD" id="cd03696">
    <property type="entry name" value="SelB_II"/>
    <property type="match status" value="1"/>
</dbReference>
<dbReference type="InterPro" id="IPR015190">
    <property type="entry name" value="Elong_fac_SelB-wing-hlx_typ-2"/>
</dbReference>
<dbReference type="InterPro" id="IPR004535">
    <property type="entry name" value="Transl_elong_SelB"/>
</dbReference>
<dbReference type="InterPro" id="IPR036390">
    <property type="entry name" value="WH_DNA-bd_sf"/>
</dbReference>
<dbReference type="Pfam" id="PF09107">
    <property type="entry name" value="WHD_3rd_SelB"/>
    <property type="match status" value="1"/>
</dbReference>
<dbReference type="InterPro" id="IPR000795">
    <property type="entry name" value="T_Tr_GTP-bd_dom"/>
</dbReference>
<accession>A0A5Q2MYI3</accession>
<dbReference type="SUPFAM" id="SSF46785">
    <property type="entry name" value="Winged helix' DNA-binding domain"/>
    <property type="match status" value="3"/>
</dbReference>
<dbReference type="InterPro" id="IPR009001">
    <property type="entry name" value="Transl_elong_EF1A/Init_IF2_C"/>
</dbReference>
<evidence type="ECO:0000256" key="8">
    <source>
        <dbReference type="ARBA" id="ARBA00031615"/>
    </source>
</evidence>
<dbReference type="SUPFAM" id="SSF50447">
    <property type="entry name" value="Translation proteins"/>
    <property type="match status" value="1"/>
</dbReference>
<evidence type="ECO:0000256" key="6">
    <source>
        <dbReference type="ARBA" id="ARBA00023134"/>
    </source>
</evidence>
<reference evidence="11" key="1">
    <citation type="submission" date="2019-11" db="EMBL/GenBank/DDBJ databases">
        <title>Genome sequence of Heliorestis convoluta strain HH, an alkaliphilic and minimalistic phototrophic bacterium from a soda lake in Egypt.</title>
        <authorList>
            <person name="Dewey E.D."/>
            <person name="Stokes L.M."/>
            <person name="Burchell B.M."/>
            <person name="Shaffer K.N."/>
            <person name="Huntington A.M."/>
            <person name="Baker J.M."/>
            <person name="Nadendla S."/>
            <person name="Giglio M.G."/>
            <person name="Touchman J.W."/>
            <person name="Blankenship R.E."/>
            <person name="Madigan M.T."/>
            <person name="Sattley W.M."/>
        </authorList>
    </citation>
    <scope>NUCLEOTIDE SEQUENCE [LARGE SCALE GENOMIC DNA]</scope>
    <source>
        <strain evidence="11">HH</strain>
    </source>
</reference>
<dbReference type="PANTHER" id="PTHR43721:SF22">
    <property type="entry name" value="ELONGATION FACTOR TU, MITOCHONDRIAL"/>
    <property type="match status" value="1"/>
</dbReference>
<dbReference type="NCBIfam" id="TIGR00231">
    <property type="entry name" value="small_GTP"/>
    <property type="match status" value="1"/>
</dbReference>
<dbReference type="InterPro" id="IPR031157">
    <property type="entry name" value="G_TR_CS"/>
</dbReference>
<dbReference type="Proteomes" id="UP000366051">
    <property type="component" value="Chromosome"/>
</dbReference>
<name>A0A5Q2MYI3_9FIRM</name>
<keyword evidence="11" id="KW-1185">Reference proteome</keyword>
<evidence type="ECO:0000313" key="10">
    <source>
        <dbReference type="EMBL" id="QGG47011.1"/>
    </source>
</evidence>
<comment type="subcellular location">
    <subcellularLocation>
        <location evidence="1">Cytoplasm</location>
    </subcellularLocation>
</comment>
<dbReference type="OrthoDB" id="9804504at2"/>
<dbReference type="SUPFAM" id="SSF50465">
    <property type="entry name" value="EF-Tu/eEF-1alpha/eIF2-gamma C-terminal domain"/>
    <property type="match status" value="1"/>
</dbReference>
<dbReference type="InterPro" id="IPR009000">
    <property type="entry name" value="Transl_B-barrel_sf"/>
</dbReference>
<dbReference type="PROSITE" id="PS00301">
    <property type="entry name" value="G_TR_1"/>
    <property type="match status" value="1"/>
</dbReference>
<dbReference type="InterPro" id="IPR050055">
    <property type="entry name" value="EF-Tu_GTPase"/>
</dbReference>
<evidence type="ECO:0000256" key="5">
    <source>
        <dbReference type="ARBA" id="ARBA00022917"/>
    </source>
</evidence>
<dbReference type="InterPro" id="IPR005225">
    <property type="entry name" value="Small_GTP-bd"/>
</dbReference>
<keyword evidence="4" id="KW-0547">Nucleotide-binding</keyword>
<dbReference type="PANTHER" id="PTHR43721">
    <property type="entry name" value="ELONGATION FACTOR TU-RELATED"/>
    <property type="match status" value="1"/>
</dbReference>
<dbReference type="Pfam" id="PF25461">
    <property type="entry name" value="Beta-barrel_SelB"/>
    <property type="match status" value="1"/>
</dbReference>
<dbReference type="Gene3D" id="1.10.10.10">
    <property type="entry name" value="Winged helix-like DNA-binding domain superfamily/Winged helix DNA-binding domain"/>
    <property type="match status" value="3"/>
</dbReference>
<dbReference type="KEGG" id="hcv:FTV88_0854"/>
<evidence type="ECO:0000256" key="4">
    <source>
        <dbReference type="ARBA" id="ARBA00022741"/>
    </source>
</evidence>
<evidence type="ECO:0000259" key="9">
    <source>
        <dbReference type="PROSITE" id="PS51722"/>
    </source>
</evidence>
<dbReference type="FunFam" id="2.40.30.10:FF:000020">
    <property type="entry name" value="Translation elongation factor EF-1"/>
    <property type="match status" value="1"/>
</dbReference>
<comment type="function">
    <text evidence="7">Translation factor necessary for the incorporation of selenocysteine into proteins. It probably replaces EF-Tu for the insertion of selenocysteine directed by the UGA codon. SelB binds GTP and GDP.</text>
</comment>
<evidence type="ECO:0000256" key="2">
    <source>
        <dbReference type="ARBA" id="ARBA00015953"/>
    </source>
</evidence>
<dbReference type="CDD" id="cd15491">
    <property type="entry name" value="selB_III"/>
    <property type="match status" value="1"/>
</dbReference>
<dbReference type="Pfam" id="PF00009">
    <property type="entry name" value="GTP_EFTU"/>
    <property type="match status" value="1"/>
</dbReference>
<proteinExistence type="predicted"/>
<dbReference type="GO" id="GO:0003746">
    <property type="term" value="F:translation elongation factor activity"/>
    <property type="evidence" value="ECO:0007669"/>
    <property type="project" value="UniProtKB-KW"/>
</dbReference>
<dbReference type="Pfam" id="PF03144">
    <property type="entry name" value="GTP_EFTU_D2"/>
    <property type="match status" value="1"/>
</dbReference>
<dbReference type="Gene3D" id="3.40.50.300">
    <property type="entry name" value="P-loop containing nucleotide triphosphate hydrolases"/>
    <property type="match status" value="1"/>
</dbReference>
<dbReference type="PROSITE" id="PS51722">
    <property type="entry name" value="G_TR_2"/>
    <property type="match status" value="1"/>
</dbReference>
<dbReference type="GO" id="GO:0001514">
    <property type="term" value="P:selenocysteine incorporation"/>
    <property type="evidence" value="ECO:0007669"/>
    <property type="project" value="InterPro"/>
</dbReference>
<dbReference type="NCBIfam" id="TIGR00475">
    <property type="entry name" value="selB"/>
    <property type="match status" value="1"/>
</dbReference>
<gene>
    <name evidence="10" type="primary">selB</name>
    <name evidence="10" type="ORF">FTV88_0854</name>
</gene>
<dbReference type="CDD" id="cd04171">
    <property type="entry name" value="SelB"/>
    <property type="match status" value="1"/>
</dbReference>
<evidence type="ECO:0000256" key="7">
    <source>
        <dbReference type="ARBA" id="ARBA00025526"/>
    </source>
</evidence>
<dbReference type="AlphaFoldDB" id="A0A5Q2MYI3"/>
<dbReference type="Gene3D" id="2.40.30.10">
    <property type="entry name" value="Translation factors"/>
    <property type="match status" value="1"/>
</dbReference>
<feature type="domain" description="Tr-type G" evidence="9">
    <location>
        <begin position="6"/>
        <end position="181"/>
    </location>
</feature>
<dbReference type="Pfam" id="PF09106">
    <property type="entry name" value="WHD_2nd_SelB"/>
    <property type="match status" value="1"/>
</dbReference>
<dbReference type="GO" id="GO:0003924">
    <property type="term" value="F:GTPase activity"/>
    <property type="evidence" value="ECO:0007669"/>
    <property type="project" value="InterPro"/>
</dbReference>
<sequence>MGEKERVNVIIGTAGHVDHGKTKLVHALTGIQTDRLKEEQARGISIELGFAPFLLPNGKLAAIVDVPGHERFVKQMVAGAVGMDLVLLVIAADEGVMPQTKEHLDVLELLQVPRGIVVLTKADLVEEDWLELVIEEVKETLQGTLFESAPVLALSSTTGQGIDALKEMIVEKVEQIQRRPLAGAARLPIDRVFTMTGFGTVVTGTLLSGQLQVGEQLILMPKNQPCRIRGLQVHGDKVEEAQAGQRVAVNLSGLELSDVQRGDVLASPELLTPAYRVSVRLQNLAHSEETLIDRQRVRFHAGTRETLGRLVLLDRIEVKPGEDCLAQIILEEPVVVLKSDRFVLRSYSPAVTIGGGRIIEPDAFKIKKNKPELLNSLTTKEKGSLAELLAQHLAQTAMPLSPDETIKKFNISQAEVQNFLEEVKVQESPSVALLCSDKKNTYMLSKALLETLERTILRHLEKFHQKYPLRTGMAKEDLKGKLVPTWNSKAYNALLQTLQQRQSIDITGHTLSSYQYQNEPTSEMEEIIKKIESWFQEKAFQPPTTGEVIERLIQEEKQRQEEAEEILSYLTETGRLVKIAEDLRIHQQSMALFRNKVIQALQEKGEMTIAEVRDLTGSSRRYTVPLMEWLDRERITKRVGDKRVLF</sequence>
<dbReference type="InterPro" id="IPR057335">
    <property type="entry name" value="Beta-barrel_SelB"/>
</dbReference>
<dbReference type="RefSeq" id="WP_153724479.1">
    <property type="nucleotide sequence ID" value="NZ_CP045875.1"/>
</dbReference>
<dbReference type="GO" id="GO:0005525">
    <property type="term" value="F:GTP binding"/>
    <property type="evidence" value="ECO:0007669"/>
    <property type="project" value="UniProtKB-KW"/>
</dbReference>
<evidence type="ECO:0000256" key="1">
    <source>
        <dbReference type="ARBA" id="ARBA00004496"/>
    </source>
</evidence>
<dbReference type="InterPro" id="IPR004161">
    <property type="entry name" value="EFTu-like_2"/>
</dbReference>